<evidence type="ECO:0000313" key="2">
    <source>
        <dbReference type="Proteomes" id="UP001196661"/>
    </source>
</evidence>
<proteinExistence type="predicted"/>
<name>A0ABS5Y726_9CYAN</name>
<comment type="caution">
    <text evidence="1">The sequence shown here is derived from an EMBL/GenBank/DDBJ whole genome shotgun (WGS) entry which is preliminary data.</text>
</comment>
<accession>A0ABS5Y726</accession>
<keyword evidence="2" id="KW-1185">Reference proteome</keyword>
<organism evidence="1 2">
    <name type="scientific">Leptothoe kymatousa TAU-MAC 1615</name>
    <dbReference type="NCBI Taxonomy" id="2364775"/>
    <lineage>
        <taxon>Bacteria</taxon>
        <taxon>Bacillati</taxon>
        <taxon>Cyanobacteriota</taxon>
        <taxon>Cyanophyceae</taxon>
        <taxon>Nodosilineales</taxon>
        <taxon>Cymatolegaceae</taxon>
        <taxon>Leptothoe</taxon>
        <taxon>Leptothoe kymatousa</taxon>
    </lineage>
</organism>
<dbReference type="InterPro" id="IPR014951">
    <property type="entry name" value="DUF1822"/>
</dbReference>
<reference evidence="1 2" key="1">
    <citation type="journal article" date="2021" name="Mar. Drugs">
        <title>Genome Reduction and Secondary Metabolism of the Marine Sponge-Associated Cyanobacterium Leptothoe.</title>
        <authorList>
            <person name="Konstantinou D."/>
            <person name="Popin R.V."/>
            <person name="Fewer D.P."/>
            <person name="Sivonen K."/>
            <person name="Gkelis S."/>
        </authorList>
    </citation>
    <scope>NUCLEOTIDE SEQUENCE [LARGE SCALE GENOMIC DNA]</scope>
    <source>
        <strain evidence="1 2">TAU-MAC 1615</strain>
    </source>
</reference>
<protein>
    <submittedName>
        <fullName evidence="1">DUF1822 family protein</fullName>
    </submittedName>
</protein>
<dbReference type="RefSeq" id="WP_215619553.1">
    <property type="nucleotide sequence ID" value="NZ_JADOER010000015.1"/>
</dbReference>
<dbReference type="EMBL" id="JADOER010000015">
    <property type="protein sequence ID" value="MBT9313665.1"/>
    <property type="molecule type" value="Genomic_DNA"/>
</dbReference>
<evidence type="ECO:0000313" key="1">
    <source>
        <dbReference type="EMBL" id="MBT9313665.1"/>
    </source>
</evidence>
<sequence length="332" mass="37632">MRQDFDISYDVAVPLPIPKAARQMADKFAAEQPSMEKANQVRHNTLAVWVMHDYCNILGIETDLKNSDSWNKTTRLMANVADLVLPGIGRLECRPVLANATHCSFPAETWTLRIGYGVVELSDNFQTARLLGFVPVVEKETLALRELSTPEAMIDHLHRCNQSETVTVGERLSEVMAPLSQWFDKIFEPGWIEAGWQTVDMLFETTQLTPAFTVRNSLFRQLKQEPEIGVRKGKLIDLSLRLGREQLLLLIQLQSKTVDEIHIGVQVYPVSRPYLPPNLELRILEMSGQVFMQAQARQADNYIQLQFIGQPGEPVTTQLNLEGIEHSEQLIV</sequence>
<dbReference type="Pfam" id="PF08852">
    <property type="entry name" value="DUF1822"/>
    <property type="match status" value="1"/>
</dbReference>
<dbReference type="Proteomes" id="UP001196661">
    <property type="component" value="Unassembled WGS sequence"/>
</dbReference>
<gene>
    <name evidence="1" type="ORF">IXB28_15740</name>
</gene>